<dbReference type="PIRSF" id="PIRSF017479">
    <property type="entry name" value="TRAPP_I_complex_Trs31"/>
    <property type="match status" value="1"/>
</dbReference>
<evidence type="ECO:0000256" key="6">
    <source>
        <dbReference type="ARBA" id="ARBA00022892"/>
    </source>
</evidence>
<evidence type="ECO:0000256" key="4">
    <source>
        <dbReference type="ARBA" id="ARBA00022448"/>
    </source>
</evidence>
<keyword evidence="7 8" id="KW-0333">Golgi apparatus</keyword>
<dbReference type="AlphaFoldDB" id="A0A1X7UGP4"/>
<dbReference type="PANTHER" id="PTHR20902">
    <property type="entry name" value="41-2 PROTEIN ANTIGEN-RELATED"/>
    <property type="match status" value="1"/>
</dbReference>
<comment type="subunit">
    <text evidence="8">Part of the multisubunit TRAPP (transport protein particle) complex.</text>
</comment>
<evidence type="ECO:0000256" key="2">
    <source>
        <dbReference type="ARBA" id="ARBA00004240"/>
    </source>
</evidence>
<dbReference type="Pfam" id="PF04051">
    <property type="entry name" value="TRAPP"/>
    <property type="match status" value="1"/>
</dbReference>
<dbReference type="InterPro" id="IPR024096">
    <property type="entry name" value="NO_sig/Golgi_transp_ligand-bd"/>
</dbReference>
<comment type="function">
    <text evidence="8">May play a role in vesicular transport from endoplasmic reticulum to Golgi.</text>
</comment>
<dbReference type="GO" id="GO:1990070">
    <property type="term" value="C:TRAPPI protein complex"/>
    <property type="evidence" value="ECO:0007669"/>
    <property type="project" value="TreeGrafter"/>
</dbReference>
<dbReference type="GO" id="GO:0006888">
    <property type="term" value="P:endoplasmic reticulum to Golgi vesicle-mediated transport"/>
    <property type="evidence" value="ECO:0007669"/>
    <property type="project" value="TreeGrafter"/>
</dbReference>
<dbReference type="PANTHER" id="PTHR20902:SF0">
    <property type="entry name" value="TRAFFICKING PROTEIN PARTICLE COMPLEX SUBUNIT 5"/>
    <property type="match status" value="1"/>
</dbReference>
<comment type="similarity">
    <text evidence="3 8">Belongs to the TRAPP small subunits family. BET3 subfamily.</text>
</comment>
<evidence type="ECO:0000256" key="1">
    <source>
        <dbReference type="ARBA" id="ARBA00004222"/>
    </source>
</evidence>
<protein>
    <recommendedName>
        <fullName evidence="8">Trafficking protein particle complex subunit 5</fullName>
    </recommendedName>
</protein>
<dbReference type="FunCoup" id="A0A1X7UGP4">
    <property type="interactions" value="192"/>
</dbReference>
<evidence type="ECO:0000256" key="5">
    <source>
        <dbReference type="ARBA" id="ARBA00022824"/>
    </source>
</evidence>
<keyword evidence="5 8" id="KW-0256">Endoplasmic reticulum</keyword>
<sequence>MRQFSTNPYRQSPNQKFACSIANFKLYTVFPFSLPSSQVNISTFAFLFSEVVQYNQQRVTSLAQLHEKLADLGRHVGFRMIDLLCVRDRAPKRETRIVNILWFIQKTVWKTLFGKEADRLEQATATEATYYLFEDEPLVNKFVSVPKEQSSFNCAAFMAGTVEAFLCGVQFPCRVKAFLVKEQTTTAFEITFEDSVIERDKRLEANK</sequence>
<reference evidence="9" key="1">
    <citation type="submission" date="2017-05" db="UniProtKB">
        <authorList>
            <consortium name="EnsemblMetazoa"/>
        </authorList>
    </citation>
    <scope>IDENTIFICATION</scope>
</reference>
<dbReference type="FunFam" id="3.30.1380.20:FF:000002">
    <property type="entry name" value="Trafficking protein particle complex subunit"/>
    <property type="match status" value="1"/>
</dbReference>
<dbReference type="GO" id="GO:0005783">
    <property type="term" value="C:endoplasmic reticulum"/>
    <property type="evidence" value="ECO:0007669"/>
    <property type="project" value="UniProtKB-SubCell"/>
</dbReference>
<dbReference type="InterPro" id="IPR016696">
    <property type="entry name" value="TRAPP-I_su5"/>
</dbReference>
<dbReference type="InterPro" id="IPR007194">
    <property type="entry name" value="TRAPP_component"/>
</dbReference>
<dbReference type="EnsemblMetazoa" id="Aqu2.1.27129_001">
    <property type="protein sequence ID" value="Aqu2.1.27129_001"/>
    <property type="gene ID" value="Aqu2.1.27129"/>
</dbReference>
<name>A0A1X7UGP4_AMPQE</name>
<dbReference type="CDD" id="cd14943">
    <property type="entry name" value="TRAPPC5_Trs31"/>
    <property type="match status" value="1"/>
</dbReference>
<dbReference type="OrthoDB" id="10254842at2759"/>
<accession>A0A1X7UGP4</accession>
<dbReference type="Gene3D" id="3.30.1380.20">
    <property type="entry name" value="Trafficking protein particle complex subunit 3"/>
    <property type="match status" value="1"/>
</dbReference>
<evidence type="ECO:0000256" key="7">
    <source>
        <dbReference type="ARBA" id="ARBA00023034"/>
    </source>
</evidence>
<keyword evidence="4 8" id="KW-0813">Transport</keyword>
<comment type="subcellular location">
    <subcellularLocation>
        <location evidence="2">Endoplasmic reticulum</location>
    </subcellularLocation>
    <subcellularLocation>
        <location evidence="1 8">Golgi apparatus</location>
        <location evidence="1 8">cis-Golgi network</location>
    </subcellularLocation>
</comment>
<dbReference type="SUPFAM" id="SSF111126">
    <property type="entry name" value="Ligand-binding domain in the NO signalling and Golgi transport"/>
    <property type="match status" value="1"/>
</dbReference>
<dbReference type="GO" id="GO:1990071">
    <property type="term" value="C:TRAPPII protein complex"/>
    <property type="evidence" value="ECO:0007669"/>
    <property type="project" value="TreeGrafter"/>
</dbReference>
<evidence type="ECO:0000256" key="3">
    <source>
        <dbReference type="ARBA" id="ARBA00006218"/>
    </source>
</evidence>
<organism evidence="9">
    <name type="scientific">Amphimedon queenslandica</name>
    <name type="common">Sponge</name>
    <dbReference type="NCBI Taxonomy" id="400682"/>
    <lineage>
        <taxon>Eukaryota</taxon>
        <taxon>Metazoa</taxon>
        <taxon>Porifera</taxon>
        <taxon>Demospongiae</taxon>
        <taxon>Heteroscleromorpha</taxon>
        <taxon>Haplosclerida</taxon>
        <taxon>Niphatidae</taxon>
        <taxon>Amphimedon</taxon>
    </lineage>
</organism>
<evidence type="ECO:0000313" key="9">
    <source>
        <dbReference type="EnsemblMetazoa" id="Aqu2.1.27129_001"/>
    </source>
</evidence>
<dbReference type="InParanoid" id="A0A1X7UGP4"/>
<proteinExistence type="inferred from homology"/>
<keyword evidence="6 8" id="KW-0931">ER-Golgi transport</keyword>
<evidence type="ECO:0000256" key="8">
    <source>
        <dbReference type="PIRNR" id="PIRNR017479"/>
    </source>
</evidence>
<dbReference type="GO" id="GO:1990072">
    <property type="term" value="C:TRAPPIII protein complex"/>
    <property type="evidence" value="ECO:0007669"/>
    <property type="project" value="TreeGrafter"/>
</dbReference>
<dbReference type="STRING" id="400682.A0A1X7UGP4"/>